<sequence length="192" mass="22333">MPSSEDVDSSGYPMDPENGRNLSNNNWLAGHTSFWFHGTLALAVLFYFVSAIIVLFVFLPKNSTAHEYELWLGIFTLLMLLPWAGWGWSAFHENTETPYLFQHHHSSFNIYLEFRFPLSFHNRTFLASSLFLSVQYIAEGMSVIAQAYWYFDHGYSEKVCNYPSLPSICLIIWRKLLLFLPHHLGNQIRETI</sequence>
<evidence type="ECO:0000313" key="2">
    <source>
        <dbReference type="EMBL" id="KAF9078504.1"/>
    </source>
</evidence>
<feature type="transmembrane region" description="Helical" evidence="1">
    <location>
        <begin position="70"/>
        <end position="91"/>
    </location>
</feature>
<feature type="transmembrane region" description="Helical" evidence="1">
    <location>
        <begin position="34"/>
        <end position="58"/>
    </location>
</feature>
<keyword evidence="1" id="KW-0812">Transmembrane</keyword>
<dbReference type="AlphaFoldDB" id="A0A9P5QAY0"/>
<name>A0A9P5QAY0_9AGAR</name>
<organism evidence="2 3">
    <name type="scientific">Rhodocollybia butyracea</name>
    <dbReference type="NCBI Taxonomy" id="206335"/>
    <lineage>
        <taxon>Eukaryota</taxon>
        <taxon>Fungi</taxon>
        <taxon>Dikarya</taxon>
        <taxon>Basidiomycota</taxon>
        <taxon>Agaricomycotina</taxon>
        <taxon>Agaricomycetes</taxon>
        <taxon>Agaricomycetidae</taxon>
        <taxon>Agaricales</taxon>
        <taxon>Marasmiineae</taxon>
        <taxon>Omphalotaceae</taxon>
        <taxon>Rhodocollybia</taxon>
    </lineage>
</organism>
<comment type="caution">
    <text evidence="2">The sequence shown here is derived from an EMBL/GenBank/DDBJ whole genome shotgun (WGS) entry which is preliminary data.</text>
</comment>
<keyword evidence="1" id="KW-0472">Membrane</keyword>
<accession>A0A9P5QAY0</accession>
<gene>
    <name evidence="2" type="ORF">BDP27DRAFT_14066</name>
</gene>
<reference evidence="2" key="1">
    <citation type="submission" date="2020-11" db="EMBL/GenBank/DDBJ databases">
        <authorList>
            <consortium name="DOE Joint Genome Institute"/>
            <person name="Ahrendt S."/>
            <person name="Riley R."/>
            <person name="Andreopoulos W."/>
            <person name="Labutti K."/>
            <person name="Pangilinan J."/>
            <person name="Ruiz-Duenas F.J."/>
            <person name="Barrasa J.M."/>
            <person name="Sanchez-Garcia M."/>
            <person name="Camarero S."/>
            <person name="Miyauchi S."/>
            <person name="Serrano A."/>
            <person name="Linde D."/>
            <person name="Babiker R."/>
            <person name="Drula E."/>
            <person name="Ayuso-Fernandez I."/>
            <person name="Pacheco R."/>
            <person name="Padilla G."/>
            <person name="Ferreira P."/>
            <person name="Barriuso J."/>
            <person name="Kellner H."/>
            <person name="Castanera R."/>
            <person name="Alfaro M."/>
            <person name="Ramirez L."/>
            <person name="Pisabarro A.G."/>
            <person name="Kuo A."/>
            <person name="Tritt A."/>
            <person name="Lipzen A."/>
            <person name="He G."/>
            <person name="Yan M."/>
            <person name="Ng V."/>
            <person name="Cullen D."/>
            <person name="Martin F."/>
            <person name="Rosso M.-N."/>
            <person name="Henrissat B."/>
            <person name="Hibbett D."/>
            <person name="Martinez A.T."/>
            <person name="Grigoriev I.V."/>
        </authorList>
    </citation>
    <scope>NUCLEOTIDE SEQUENCE</scope>
    <source>
        <strain evidence="2">AH 40177</strain>
    </source>
</reference>
<keyword evidence="3" id="KW-1185">Reference proteome</keyword>
<dbReference type="EMBL" id="JADNRY010000001">
    <property type="protein sequence ID" value="KAF9078504.1"/>
    <property type="molecule type" value="Genomic_DNA"/>
</dbReference>
<keyword evidence="1" id="KW-1133">Transmembrane helix</keyword>
<protein>
    <submittedName>
        <fullName evidence="2">Uncharacterized protein</fullName>
    </submittedName>
</protein>
<evidence type="ECO:0000313" key="3">
    <source>
        <dbReference type="Proteomes" id="UP000772434"/>
    </source>
</evidence>
<proteinExistence type="predicted"/>
<evidence type="ECO:0000256" key="1">
    <source>
        <dbReference type="SAM" id="Phobius"/>
    </source>
</evidence>
<dbReference type="Proteomes" id="UP000772434">
    <property type="component" value="Unassembled WGS sequence"/>
</dbReference>